<dbReference type="EMBL" id="LAZP02000371">
    <property type="protein sequence ID" value="PFH57737.1"/>
    <property type="molecule type" value="Genomic_DNA"/>
</dbReference>
<dbReference type="GO" id="GO:0003993">
    <property type="term" value="F:acid phosphatase activity"/>
    <property type="evidence" value="ECO:0007669"/>
    <property type="project" value="TreeGrafter"/>
</dbReference>
<dbReference type="NCBIfam" id="TIGR01685">
    <property type="entry name" value="MDP-1"/>
    <property type="match status" value="1"/>
</dbReference>
<organism evidence="1 2">
    <name type="scientific">Ophiocordyceps unilateralis</name>
    <name type="common">Zombie-ant fungus</name>
    <name type="synonym">Torrubia unilateralis</name>
    <dbReference type="NCBI Taxonomy" id="268505"/>
    <lineage>
        <taxon>Eukaryota</taxon>
        <taxon>Fungi</taxon>
        <taxon>Dikarya</taxon>
        <taxon>Ascomycota</taxon>
        <taxon>Pezizomycotina</taxon>
        <taxon>Sordariomycetes</taxon>
        <taxon>Hypocreomycetidae</taxon>
        <taxon>Hypocreales</taxon>
        <taxon>Ophiocordycipitaceae</taxon>
        <taxon>Ophiocordyceps</taxon>
    </lineage>
</organism>
<keyword evidence="2" id="KW-1185">Reference proteome</keyword>
<dbReference type="PANTHER" id="PTHR17901">
    <property type="entry name" value="MAGNESIUM-DEPENDENT PHOSPHATASE 1 MDP1"/>
    <property type="match status" value="1"/>
</dbReference>
<dbReference type="SFLD" id="SFLDG01131">
    <property type="entry name" value="C1.5.2:_MDP_Like"/>
    <property type="match status" value="1"/>
</dbReference>
<gene>
    <name evidence="1" type="ORF">XA68_14646</name>
</gene>
<accession>A0A2A9P9Y6</accession>
<evidence type="ECO:0000313" key="1">
    <source>
        <dbReference type="EMBL" id="PFH57737.1"/>
    </source>
</evidence>
<dbReference type="STRING" id="268505.A0A2A9P9Y6"/>
<dbReference type="PANTHER" id="PTHR17901:SF14">
    <property type="entry name" value="MAGNESIUM-DEPENDENT PHOSPHATASE 1"/>
    <property type="match status" value="1"/>
</dbReference>
<dbReference type="InterPro" id="IPR010033">
    <property type="entry name" value="HAD_SF_ppase_IIIC"/>
</dbReference>
<dbReference type="InterPro" id="IPR036412">
    <property type="entry name" value="HAD-like_sf"/>
</dbReference>
<dbReference type="Pfam" id="PF12689">
    <property type="entry name" value="Acid_PPase"/>
    <property type="match status" value="1"/>
</dbReference>
<evidence type="ECO:0000313" key="2">
    <source>
        <dbReference type="Proteomes" id="UP000037136"/>
    </source>
</evidence>
<dbReference type="NCBIfam" id="TIGR01681">
    <property type="entry name" value="HAD-SF-IIIC"/>
    <property type="match status" value="1"/>
</dbReference>
<dbReference type="InterPro" id="IPR023214">
    <property type="entry name" value="HAD_sf"/>
</dbReference>
<dbReference type="Gene3D" id="3.40.50.1000">
    <property type="entry name" value="HAD superfamily/HAD-like"/>
    <property type="match status" value="1"/>
</dbReference>
<proteinExistence type="predicted"/>
<dbReference type="OrthoDB" id="2865258at2759"/>
<sequence length="185" mass="21013">MPNTAMADTGPDLSLPLPKLIVFDLDYTLWPFWVDTHVMPPLRPNSQHSAATDRTGERLAFYDDVPTILDRLRSSGVSLGVASRTSAPRLARELLTMLHLETGTKPCRALDIFDGGLEIYPGSKIRHMEALQARTGVAFEDVLFFDDESRNRDTERLGLTMWLVRDGMTGDELRKGLDEWRRRKR</sequence>
<dbReference type="Proteomes" id="UP000037136">
    <property type="component" value="Unassembled WGS sequence"/>
</dbReference>
<dbReference type="SUPFAM" id="SSF56784">
    <property type="entry name" value="HAD-like"/>
    <property type="match status" value="1"/>
</dbReference>
<dbReference type="SFLD" id="SFLDG01129">
    <property type="entry name" value="C1.5:_HAD__Beta-PGM__Phosphata"/>
    <property type="match status" value="1"/>
</dbReference>
<reference evidence="1 2" key="2">
    <citation type="journal article" date="2017" name="Sci. Rep.">
        <title>Ant-infecting Ophiocordyceps genomes reveal a high diversity of potential behavioral manipulation genes and a possible major role for enterotoxins.</title>
        <authorList>
            <person name="de Bekker C."/>
            <person name="Ohm R.A."/>
            <person name="Evans H.C."/>
            <person name="Brachmann A."/>
            <person name="Hughes D.P."/>
        </authorList>
    </citation>
    <scope>NUCLEOTIDE SEQUENCE [LARGE SCALE GENOMIC DNA]</scope>
    <source>
        <strain evidence="1 2">SC16a</strain>
    </source>
</reference>
<dbReference type="SFLD" id="SFLDS00003">
    <property type="entry name" value="Haloacid_Dehalogenase"/>
    <property type="match status" value="1"/>
</dbReference>
<protein>
    <recommendedName>
        <fullName evidence="3">Magnesium-dependent phosphatase-1</fullName>
    </recommendedName>
</protein>
<evidence type="ECO:0008006" key="3">
    <source>
        <dbReference type="Google" id="ProtNLM"/>
    </source>
</evidence>
<comment type="caution">
    <text evidence="1">The sequence shown here is derived from an EMBL/GenBank/DDBJ whole genome shotgun (WGS) entry which is preliminary data.</text>
</comment>
<dbReference type="InterPro" id="IPR010036">
    <property type="entry name" value="MDP_1_eu_arc"/>
</dbReference>
<dbReference type="AlphaFoldDB" id="A0A2A9P9Y6"/>
<reference evidence="1 2" key="1">
    <citation type="journal article" date="2015" name="BMC Genomics">
        <title>Gene expression during zombie ant biting behavior reflects the complexity underlying fungal parasitic behavioral manipulation.</title>
        <authorList>
            <person name="de Bekker C."/>
            <person name="Ohm R.A."/>
            <person name="Loreto R.G."/>
            <person name="Sebastian A."/>
            <person name="Albert I."/>
            <person name="Merrow M."/>
            <person name="Brachmann A."/>
            <person name="Hughes D.P."/>
        </authorList>
    </citation>
    <scope>NUCLEOTIDE SEQUENCE [LARGE SCALE GENOMIC DNA]</scope>
    <source>
        <strain evidence="1 2">SC16a</strain>
    </source>
</reference>
<name>A0A2A9P9Y6_OPHUN</name>